<evidence type="ECO:0000259" key="14">
    <source>
        <dbReference type="PROSITE" id="PS50157"/>
    </source>
</evidence>
<name>A0A0D8XGQ1_DICVI</name>
<dbReference type="Pfam" id="PF00096">
    <property type="entry name" value="zf-C2H2"/>
    <property type="match status" value="1"/>
</dbReference>
<dbReference type="Pfam" id="PF00651">
    <property type="entry name" value="BTB"/>
    <property type="match status" value="1"/>
</dbReference>
<keyword evidence="16" id="KW-1185">Reference proteome</keyword>
<accession>A0A0D8XGQ1</accession>
<gene>
    <name evidence="15" type="ORF">DICVIV_10145</name>
</gene>
<evidence type="ECO:0000256" key="2">
    <source>
        <dbReference type="ARBA" id="ARBA00004123"/>
    </source>
</evidence>
<evidence type="ECO:0000256" key="4">
    <source>
        <dbReference type="ARBA" id="ARBA00022723"/>
    </source>
</evidence>
<reference evidence="15 16" key="1">
    <citation type="submission" date="2013-11" db="EMBL/GenBank/DDBJ databases">
        <title>Draft genome of the bovine lungworm Dictyocaulus viviparus.</title>
        <authorList>
            <person name="Mitreva M."/>
        </authorList>
    </citation>
    <scope>NUCLEOTIDE SEQUENCE [LARGE SCALE GENOMIC DNA]</scope>
    <source>
        <strain evidence="15 16">HannoverDv2000</strain>
    </source>
</reference>
<dbReference type="CDD" id="cd18186">
    <property type="entry name" value="BTB_POZ_ZBTB_KLHL-like"/>
    <property type="match status" value="1"/>
</dbReference>
<reference evidence="16" key="2">
    <citation type="journal article" date="2016" name="Sci. Rep.">
        <title>Dictyocaulus viviparus genome, variome and transcriptome elucidate lungworm biology and support future intervention.</title>
        <authorList>
            <person name="McNulty S.N."/>
            <person name="Strube C."/>
            <person name="Rosa B.A."/>
            <person name="Martin J.C."/>
            <person name="Tyagi R."/>
            <person name="Choi Y.J."/>
            <person name="Wang Q."/>
            <person name="Hallsworth Pepin K."/>
            <person name="Zhang X."/>
            <person name="Ozersky P."/>
            <person name="Wilson R.K."/>
            <person name="Sternberg P.W."/>
            <person name="Gasser R.B."/>
            <person name="Mitreva M."/>
        </authorList>
    </citation>
    <scope>NUCLEOTIDE SEQUENCE [LARGE SCALE GENOMIC DNA]</scope>
    <source>
        <strain evidence="16">HannoverDv2000</strain>
    </source>
</reference>
<dbReference type="FunFam" id="3.30.160.60:FF:002343">
    <property type="entry name" value="Zinc finger protein 33A"/>
    <property type="match status" value="1"/>
</dbReference>
<dbReference type="InterPro" id="IPR000210">
    <property type="entry name" value="BTB/POZ_dom"/>
</dbReference>
<dbReference type="GO" id="GO:0005634">
    <property type="term" value="C:nucleus"/>
    <property type="evidence" value="ECO:0007669"/>
    <property type="project" value="UniProtKB-SubCell"/>
</dbReference>
<dbReference type="SMART" id="SM00355">
    <property type="entry name" value="ZnF_C2H2"/>
    <property type="match status" value="4"/>
</dbReference>
<organism evidence="15 16">
    <name type="scientific">Dictyocaulus viviparus</name>
    <name type="common">Bovine lungworm</name>
    <dbReference type="NCBI Taxonomy" id="29172"/>
    <lineage>
        <taxon>Eukaryota</taxon>
        <taxon>Metazoa</taxon>
        <taxon>Ecdysozoa</taxon>
        <taxon>Nematoda</taxon>
        <taxon>Chromadorea</taxon>
        <taxon>Rhabditida</taxon>
        <taxon>Rhabditina</taxon>
        <taxon>Rhabditomorpha</taxon>
        <taxon>Strongyloidea</taxon>
        <taxon>Metastrongylidae</taxon>
        <taxon>Dictyocaulus</taxon>
    </lineage>
</organism>
<evidence type="ECO:0000256" key="1">
    <source>
        <dbReference type="ARBA" id="ARBA00003767"/>
    </source>
</evidence>
<dbReference type="PROSITE" id="PS50097">
    <property type="entry name" value="BTB"/>
    <property type="match status" value="1"/>
</dbReference>
<evidence type="ECO:0000256" key="10">
    <source>
        <dbReference type="ARBA" id="ARBA00023163"/>
    </source>
</evidence>
<keyword evidence="6 12" id="KW-0863">Zinc-finger</keyword>
<evidence type="ECO:0000256" key="6">
    <source>
        <dbReference type="ARBA" id="ARBA00022771"/>
    </source>
</evidence>
<comment type="similarity">
    <text evidence="3">Belongs to the krueppel C2H2-type zinc-finger protein family.</text>
</comment>
<dbReference type="PANTHER" id="PTHR24394">
    <property type="entry name" value="ZINC FINGER PROTEIN"/>
    <property type="match status" value="1"/>
</dbReference>
<evidence type="ECO:0000259" key="13">
    <source>
        <dbReference type="PROSITE" id="PS50097"/>
    </source>
</evidence>
<dbReference type="STRING" id="29172.A0A0D8XGQ1"/>
<evidence type="ECO:0000256" key="12">
    <source>
        <dbReference type="PROSITE-ProRule" id="PRU00042"/>
    </source>
</evidence>
<keyword evidence="10" id="KW-0804">Transcription</keyword>
<dbReference type="Proteomes" id="UP000053766">
    <property type="component" value="Unassembled WGS sequence"/>
</dbReference>
<dbReference type="AlphaFoldDB" id="A0A0D8XGQ1"/>
<keyword evidence="11" id="KW-0539">Nucleus</keyword>
<dbReference type="GO" id="GO:0000981">
    <property type="term" value="F:DNA-binding transcription factor activity, RNA polymerase II-specific"/>
    <property type="evidence" value="ECO:0007669"/>
    <property type="project" value="TreeGrafter"/>
</dbReference>
<dbReference type="InterPro" id="IPR011333">
    <property type="entry name" value="SKP1/BTB/POZ_sf"/>
</dbReference>
<dbReference type="Gene3D" id="3.30.710.10">
    <property type="entry name" value="Potassium Channel Kv1.1, Chain A"/>
    <property type="match status" value="1"/>
</dbReference>
<feature type="domain" description="C2H2-type" evidence="14">
    <location>
        <begin position="400"/>
        <end position="428"/>
    </location>
</feature>
<keyword evidence="4" id="KW-0479">Metal-binding</keyword>
<dbReference type="InterPro" id="IPR036236">
    <property type="entry name" value="Znf_C2H2_sf"/>
</dbReference>
<evidence type="ECO:0000256" key="7">
    <source>
        <dbReference type="ARBA" id="ARBA00022833"/>
    </source>
</evidence>
<dbReference type="FunFam" id="3.30.160.60:FF:000226">
    <property type="entry name" value="Zinc finger protein 236 variant"/>
    <property type="match status" value="1"/>
</dbReference>
<comment type="function">
    <text evidence="1">May be involved in transcriptional regulation.</text>
</comment>
<dbReference type="OrthoDB" id="5844319at2759"/>
<dbReference type="EMBL" id="KN716522">
    <property type="protein sequence ID" value="KJH43835.1"/>
    <property type="molecule type" value="Genomic_DNA"/>
</dbReference>
<evidence type="ECO:0000313" key="15">
    <source>
        <dbReference type="EMBL" id="KJH43835.1"/>
    </source>
</evidence>
<dbReference type="SUPFAM" id="SSF57667">
    <property type="entry name" value="beta-beta-alpha zinc fingers"/>
    <property type="match status" value="2"/>
</dbReference>
<dbReference type="PROSITE" id="PS00028">
    <property type="entry name" value="ZINC_FINGER_C2H2_1"/>
    <property type="match status" value="2"/>
</dbReference>
<comment type="subcellular location">
    <subcellularLocation>
        <location evidence="2">Nucleus</location>
    </subcellularLocation>
</comment>
<evidence type="ECO:0000256" key="11">
    <source>
        <dbReference type="ARBA" id="ARBA00023242"/>
    </source>
</evidence>
<keyword evidence="8" id="KW-0805">Transcription regulation</keyword>
<keyword evidence="9" id="KW-0238">DNA-binding</keyword>
<dbReference type="Gene3D" id="3.30.160.60">
    <property type="entry name" value="Classic Zinc Finger"/>
    <property type="match status" value="3"/>
</dbReference>
<feature type="domain" description="BTB" evidence="13">
    <location>
        <begin position="74"/>
        <end position="144"/>
    </location>
</feature>
<evidence type="ECO:0000256" key="9">
    <source>
        <dbReference type="ARBA" id="ARBA00023125"/>
    </source>
</evidence>
<feature type="domain" description="C2H2-type" evidence="14">
    <location>
        <begin position="457"/>
        <end position="485"/>
    </location>
</feature>
<dbReference type="PANTHER" id="PTHR24394:SF44">
    <property type="entry name" value="ZINC FINGER PROTEIN 271-LIKE"/>
    <property type="match status" value="1"/>
</dbReference>
<keyword evidence="7" id="KW-0862">Zinc</keyword>
<keyword evidence="5" id="KW-0677">Repeat</keyword>
<evidence type="ECO:0000256" key="5">
    <source>
        <dbReference type="ARBA" id="ARBA00022737"/>
    </source>
</evidence>
<feature type="domain" description="C2H2-type" evidence="14">
    <location>
        <begin position="429"/>
        <end position="456"/>
    </location>
</feature>
<dbReference type="GO" id="GO:0008270">
    <property type="term" value="F:zinc ion binding"/>
    <property type="evidence" value="ECO:0007669"/>
    <property type="project" value="UniProtKB-KW"/>
</dbReference>
<dbReference type="GO" id="GO:0003677">
    <property type="term" value="F:DNA binding"/>
    <property type="evidence" value="ECO:0007669"/>
    <property type="project" value="UniProtKB-KW"/>
</dbReference>
<evidence type="ECO:0000256" key="3">
    <source>
        <dbReference type="ARBA" id="ARBA00006991"/>
    </source>
</evidence>
<protein>
    <submittedName>
        <fullName evidence="15">Zinc finger, C2H2 type</fullName>
    </submittedName>
</protein>
<sequence length="519" mass="59052">MRQDTSLLIAGCFPTRATFSASGPLHGFMDLIGPSNNILRSTGSCYSDDDLVYSIEEHALISFKYFASENERHLDLVFESGGKKIAQANRLIVAAFSSNIEQALLSASNGPLTLEFDTISTGISEKTLVQILDYMYTGTCQFSPEIRYAAEYLGCSVLEELLDSCEVGCEVHDEWHEIRFLEQLCRENMRMLVDFAYTGVSDVGCKRFRMLRVSAFDLGMNHLVDLIDYKMRKFRDQEEDELASDRMYGVDFSDPLQKEMNSSNHNFLQSGRHKSCNNDEKPLPFVHSAEDITAQAADDYDSIYEEYVMGPRRGRKTTSRLDRAKYQSAIVKNSTMLSIPVLDENDVTVPAVTMSFLQETEGRARNTDSFGYGLPEIIGASDVTVPLVVGEQREMMEKPFKCPYCEHRSKEKSGLEKHIRCIHTGEAPYKCKYCKQSFKVQSNLVRHIRSHTGEKPYVCKKCGVSYADKKNMDAHVFREHLKMRELECTAAGCTARFWRHDRFAHHCLKQHGTLPQFLQ</sequence>
<evidence type="ECO:0000256" key="8">
    <source>
        <dbReference type="ARBA" id="ARBA00023015"/>
    </source>
</evidence>
<dbReference type="SUPFAM" id="SSF54695">
    <property type="entry name" value="POZ domain"/>
    <property type="match status" value="1"/>
</dbReference>
<dbReference type="PROSITE" id="PS50157">
    <property type="entry name" value="ZINC_FINGER_C2H2_2"/>
    <property type="match status" value="3"/>
</dbReference>
<proteinExistence type="inferred from homology"/>
<evidence type="ECO:0000313" key="16">
    <source>
        <dbReference type="Proteomes" id="UP000053766"/>
    </source>
</evidence>
<dbReference type="InterPro" id="IPR013087">
    <property type="entry name" value="Znf_C2H2_type"/>
</dbReference>